<dbReference type="Proteomes" id="UP001500840">
    <property type="component" value="Unassembled WGS sequence"/>
</dbReference>
<keyword evidence="3" id="KW-1185">Reference proteome</keyword>
<proteinExistence type="predicted"/>
<organism evidence="2 3">
    <name type="scientific">Novipirellula rosea</name>
    <dbReference type="NCBI Taxonomy" id="1031540"/>
    <lineage>
        <taxon>Bacteria</taxon>
        <taxon>Pseudomonadati</taxon>
        <taxon>Planctomycetota</taxon>
        <taxon>Planctomycetia</taxon>
        <taxon>Pirellulales</taxon>
        <taxon>Pirellulaceae</taxon>
        <taxon>Novipirellula</taxon>
    </lineage>
</organism>
<dbReference type="RefSeq" id="WP_345327729.1">
    <property type="nucleotide sequence ID" value="NZ_BAABGA010000111.1"/>
</dbReference>
<feature type="transmembrane region" description="Helical" evidence="1">
    <location>
        <begin position="115"/>
        <end position="135"/>
    </location>
</feature>
<keyword evidence="1" id="KW-0472">Membrane</keyword>
<feature type="transmembrane region" description="Helical" evidence="1">
    <location>
        <begin position="77"/>
        <end position="95"/>
    </location>
</feature>
<gene>
    <name evidence="2" type="ORF">GCM10023156_63520</name>
</gene>
<sequence length="148" mass="16112">MRLSRLLILSAFGGFASFLLLQMLASRLPSSFIGDTVDSLGMLYGTMLFGTGLFAIVSAFMKDLWNSPDTRILRPRWIVFLPALIGAIGVLHGYLSMASYYSTLPEDIAVPHNTVWATVTVGALFTIAATAIVFARQRANQDPSPLAR</sequence>
<evidence type="ECO:0000313" key="3">
    <source>
        <dbReference type="Proteomes" id="UP001500840"/>
    </source>
</evidence>
<accession>A0ABP8NP52</accession>
<comment type="caution">
    <text evidence="2">The sequence shown here is derived from an EMBL/GenBank/DDBJ whole genome shotgun (WGS) entry which is preliminary data.</text>
</comment>
<feature type="transmembrane region" description="Helical" evidence="1">
    <location>
        <begin position="41"/>
        <end position="65"/>
    </location>
</feature>
<reference evidence="3" key="1">
    <citation type="journal article" date="2019" name="Int. J. Syst. Evol. Microbiol.">
        <title>The Global Catalogue of Microorganisms (GCM) 10K type strain sequencing project: providing services to taxonomists for standard genome sequencing and annotation.</title>
        <authorList>
            <consortium name="The Broad Institute Genomics Platform"/>
            <consortium name="The Broad Institute Genome Sequencing Center for Infectious Disease"/>
            <person name="Wu L."/>
            <person name="Ma J."/>
        </authorList>
    </citation>
    <scope>NUCLEOTIDE SEQUENCE [LARGE SCALE GENOMIC DNA]</scope>
    <source>
        <strain evidence="3">JCM 17759</strain>
    </source>
</reference>
<dbReference type="EMBL" id="BAABGA010000111">
    <property type="protein sequence ID" value="GAA4470344.1"/>
    <property type="molecule type" value="Genomic_DNA"/>
</dbReference>
<keyword evidence="1" id="KW-1133">Transmembrane helix</keyword>
<evidence type="ECO:0000256" key="1">
    <source>
        <dbReference type="SAM" id="Phobius"/>
    </source>
</evidence>
<evidence type="ECO:0000313" key="2">
    <source>
        <dbReference type="EMBL" id="GAA4470344.1"/>
    </source>
</evidence>
<protein>
    <submittedName>
        <fullName evidence="2">Uncharacterized protein</fullName>
    </submittedName>
</protein>
<name>A0ABP8NP52_9BACT</name>
<keyword evidence="1" id="KW-0812">Transmembrane</keyword>